<dbReference type="InParanoid" id="A0A286U6I5"/>
<feature type="region of interest" description="Disordered" evidence="1">
    <location>
        <begin position="1000"/>
        <end position="1240"/>
    </location>
</feature>
<dbReference type="OrthoDB" id="2019015at2759"/>
<dbReference type="InterPro" id="IPR036188">
    <property type="entry name" value="FAD/NAD-bd_sf"/>
</dbReference>
<dbReference type="AlphaFoldDB" id="A0A286U6I5"/>
<dbReference type="GO" id="GO:0043130">
    <property type="term" value="F:ubiquitin binding"/>
    <property type="evidence" value="ECO:0007669"/>
    <property type="project" value="InterPro"/>
</dbReference>
<evidence type="ECO:0000259" key="2">
    <source>
        <dbReference type="PROSITE" id="PS51140"/>
    </source>
</evidence>
<feature type="region of interest" description="Disordered" evidence="1">
    <location>
        <begin position="929"/>
        <end position="975"/>
    </location>
</feature>
<dbReference type="EMBL" id="NBII01000010">
    <property type="protein sequence ID" value="PAV15167.1"/>
    <property type="molecule type" value="Genomic_DNA"/>
</dbReference>
<dbReference type="STRING" id="2282107.A0A286U6I5"/>
<dbReference type="PRINTS" id="PR00419">
    <property type="entry name" value="ADXRDTASE"/>
</dbReference>
<feature type="compositionally biased region" description="Basic and acidic residues" evidence="1">
    <location>
        <begin position="950"/>
        <end position="962"/>
    </location>
</feature>
<keyword evidence="4" id="KW-1185">Reference proteome</keyword>
<dbReference type="PANTHER" id="PTHR42923:SF20">
    <property type="entry name" value="FLAVIN-CONTAINING AMINE OXIDASEDEHYDROGENASE"/>
    <property type="match status" value="1"/>
</dbReference>
<feature type="compositionally biased region" description="Basic and acidic residues" evidence="1">
    <location>
        <begin position="1095"/>
        <end position="1120"/>
    </location>
</feature>
<proteinExistence type="predicted"/>
<feature type="domain" description="CUE" evidence="2">
    <location>
        <begin position="883"/>
        <end position="928"/>
    </location>
</feature>
<feature type="compositionally biased region" description="Polar residues" evidence="1">
    <location>
        <begin position="392"/>
        <end position="402"/>
    </location>
</feature>
<dbReference type="SUPFAM" id="SSF46934">
    <property type="entry name" value="UBA-like"/>
    <property type="match status" value="1"/>
</dbReference>
<evidence type="ECO:0000256" key="1">
    <source>
        <dbReference type="SAM" id="MobiDB-lite"/>
    </source>
</evidence>
<dbReference type="Proteomes" id="UP000217199">
    <property type="component" value="Unassembled WGS sequence"/>
</dbReference>
<reference evidence="3 4" key="1">
    <citation type="journal article" date="2017" name="Mol. Ecol.">
        <title>Comparative and population genomic landscape of Phellinus noxius: A hypervariable fungus causing root rot in trees.</title>
        <authorList>
            <person name="Chung C.L."/>
            <person name="Lee T.J."/>
            <person name="Akiba M."/>
            <person name="Lee H.H."/>
            <person name="Kuo T.H."/>
            <person name="Liu D."/>
            <person name="Ke H.M."/>
            <person name="Yokoi T."/>
            <person name="Roa M.B."/>
            <person name="Lu M.J."/>
            <person name="Chang Y.Y."/>
            <person name="Ann P.J."/>
            <person name="Tsai J.N."/>
            <person name="Chen C.Y."/>
            <person name="Tzean S.S."/>
            <person name="Ota Y."/>
            <person name="Hattori T."/>
            <person name="Sahashi N."/>
            <person name="Liou R.F."/>
            <person name="Kikuchi T."/>
            <person name="Tsai I.J."/>
        </authorList>
    </citation>
    <scope>NUCLEOTIDE SEQUENCE [LARGE SCALE GENOMIC DNA]</scope>
    <source>
        <strain evidence="3 4">FFPRI411160</strain>
    </source>
</reference>
<sequence length="1240" mass="136613">MPTTTTPIKVAVVGAGSAGMAAAYALTNHPDKFQVTVFDKQDVCGGMATSIPIDKEKFGAGYINDGVQGGSPQFYNTFKFFEKMGFKSTEVGMQISFGKGEEKFWTNVFPSELVAKHTSNIRKFGRILKIIKIFEPLFAVMSVQAMLKLFRFPQDFGDRLIYPLIALFMGTGNQTPHVSAAILERLFLDPSMALFEYSPESLLADIPTMYAFPNLNDVYSAWKEHLEKRGARVRLNSEVLNVKDRRASPEGVILCYKQNDASRNQDAVEIENFDELILAVDADSCLKILGNQASWMEKKVLGNVKYFYDISITHYDYAYMEKCYEMKYREDLVADSRKNDKSTKKAMEFSKEQFRPLYFIHMYDQDPKKIEMSFDLTHYQPQFKGVPPNGQHPANSDGSQSLPSPPASSDYPHVYQTIFLNEKMSNEWTRSEIDSSKVLKEKWWKQQGHNWTHYLGTVPWLWAINGKKHTHYAGGWGLVNMHEVGITSGFAAAYQLGADYPFNDDTNSRRLFTLVLGSTDLGFELLQSIAMTVKVTDIHSLPVCPSPGTLRTLHPSEQAAAYNHISSTLQYALSLSDEKLSKLLCDRKHPTEVIIRKRVLVLAQRLALLPKAGGLSFQVLLDLCIVFGPKNITKVRNLLEAAVESDGVLAQELQHSAIPVFASVLISTSNGLHAIRKTVYCIKCLVHCSPPSLLDIMSKNTEFILAIAKCYDSRLSTIASAYGGINIDSADTDQKMWLYCKIDLMDSFHIILKHILKSVQSDPRAHTEHAFDTVFSLLNLPSSSGTNEQVPFLNRSLLADYQDSYNLSSSLASVLANHDDPRLDVLESTLRSFELNLDSDDRKGALRILIRSSGIPQGIDHRGIGSSGQKGKARAVTPVQNIDYDTQISTVLDILPDNDPSYIRRLLELPQYSGDAEKVIAALLEGQAPSPSDVAQGSGARTATPVPEPLPERRNVFSEQHMDISNVNVGKRKGDAEGMLQDRSFLDQMKQDILRRVAELSESDEDLSTDDDAAPDSDNDGEVKVVADGEGSGDEDEGEGTTSQRQKPEIICELAYIKDPKAFDRDAQTRRSKGRADLKAQTGWTDEQIEGWRIMLERNPKKDKILAKHEFRGNRRDHSESPGGSPGPSTPGQMGGGSTRGSRGYGRGRGGGGSPGRGRGGDHGRGRGRGRGRGGSGGGGAGDGDGGSGSGGGGGGGDSSNSNRGRAWKDRNKAQQANHNRKRGHDKKMLRVGANPGPSN</sequence>
<dbReference type="InterPro" id="IPR041800">
    <property type="entry name" value="ASCC2_CUE"/>
</dbReference>
<feature type="compositionally biased region" description="Polar residues" evidence="1">
    <location>
        <begin position="929"/>
        <end position="941"/>
    </location>
</feature>
<feature type="compositionally biased region" description="Basic and acidic residues" evidence="1">
    <location>
        <begin position="1046"/>
        <end position="1078"/>
    </location>
</feature>
<organism evidence="3 4">
    <name type="scientific">Pyrrhoderma noxium</name>
    <dbReference type="NCBI Taxonomy" id="2282107"/>
    <lineage>
        <taxon>Eukaryota</taxon>
        <taxon>Fungi</taxon>
        <taxon>Dikarya</taxon>
        <taxon>Basidiomycota</taxon>
        <taxon>Agaricomycotina</taxon>
        <taxon>Agaricomycetes</taxon>
        <taxon>Hymenochaetales</taxon>
        <taxon>Hymenochaetaceae</taxon>
        <taxon>Pyrrhoderma</taxon>
    </lineage>
</organism>
<gene>
    <name evidence="3" type="ORF">PNOK_0892800</name>
</gene>
<dbReference type="Gene3D" id="3.50.50.60">
    <property type="entry name" value="FAD/NAD(P)-binding domain"/>
    <property type="match status" value="1"/>
</dbReference>
<dbReference type="CDD" id="cd14364">
    <property type="entry name" value="CUE_ASCC2"/>
    <property type="match status" value="1"/>
</dbReference>
<evidence type="ECO:0000313" key="4">
    <source>
        <dbReference type="Proteomes" id="UP000217199"/>
    </source>
</evidence>
<dbReference type="InterPro" id="IPR003892">
    <property type="entry name" value="CUE"/>
</dbReference>
<dbReference type="Pfam" id="PF13450">
    <property type="entry name" value="NAD_binding_8"/>
    <property type="match status" value="1"/>
</dbReference>
<dbReference type="Gene3D" id="1.10.8.10">
    <property type="entry name" value="DNA helicase RuvA subunit, C-terminal domain"/>
    <property type="match status" value="1"/>
</dbReference>
<dbReference type="PROSITE" id="PS51140">
    <property type="entry name" value="CUE"/>
    <property type="match status" value="1"/>
</dbReference>
<dbReference type="GO" id="GO:0016491">
    <property type="term" value="F:oxidoreductase activity"/>
    <property type="evidence" value="ECO:0007669"/>
    <property type="project" value="TreeGrafter"/>
</dbReference>
<dbReference type="SUPFAM" id="SSF51905">
    <property type="entry name" value="FAD/NAD(P)-binding domain"/>
    <property type="match status" value="1"/>
</dbReference>
<dbReference type="InterPro" id="IPR050464">
    <property type="entry name" value="Zeta_carotene_desat/Oxidored"/>
</dbReference>
<feature type="compositionally biased region" description="Acidic residues" evidence="1">
    <location>
        <begin position="1001"/>
        <end position="1020"/>
    </location>
</feature>
<comment type="caution">
    <text evidence="3">The sequence shown here is derived from an EMBL/GenBank/DDBJ whole genome shotgun (WGS) entry which is preliminary data.</text>
</comment>
<feature type="compositionally biased region" description="Gly residues" evidence="1">
    <location>
        <begin position="1173"/>
        <end position="1198"/>
    </location>
</feature>
<feature type="region of interest" description="Disordered" evidence="1">
    <location>
        <begin position="385"/>
        <end position="407"/>
    </location>
</feature>
<protein>
    <submittedName>
        <fullName evidence="3">Nucleotide-binding domain-containing</fullName>
    </submittedName>
</protein>
<dbReference type="PANTHER" id="PTHR42923">
    <property type="entry name" value="PROTOPORPHYRINOGEN OXIDASE"/>
    <property type="match status" value="1"/>
</dbReference>
<feature type="compositionally biased region" description="Basic residues" evidence="1">
    <location>
        <begin position="1219"/>
        <end position="1230"/>
    </location>
</feature>
<accession>A0A286U6I5</accession>
<name>A0A286U6I5_9AGAM</name>
<dbReference type="InterPro" id="IPR009060">
    <property type="entry name" value="UBA-like_sf"/>
</dbReference>
<evidence type="ECO:0000313" key="3">
    <source>
        <dbReference type="EMBL" id="PAV15167.1"/>
    </source>
</evidence>
<feature type="compositionally biased region" description="Gly residues" evidence="1">
    <location>
        <begin position="1133"/>
        <end position="1158"/>
    </location>
</feature>